<protein>
    <submittedName>
        <fullName evidence="2">Uncharacterized protein</fullName>
    </submittedName>
</protein>
<gene>
    <name evidence="2" type="ORF">Cvel_20055</name>
</gene>
<evidence type="ECO:0000256" key="1">
    <source>
        <dbReference type="SAM" id="MobiDB-lite"/>
    </source>
</evidence>
<name>A0A0G4G3H7_9ALVE</name>
<feature type="region of interest" description="Disordered" evidence="1">
    <location>
        <begin position="341"/>
        <end position="365"/>
    </location>
</feature>
<accession>A0A0G4G3H7</accession>
<organism evidence="2">
    <name type="scientific">Chromera velia CCMP2878</name>
    <dbReference type="NCBI Taxonomy" id="1169474"/>
    <lineage>
        <taxon>Eukaryota</taxon>
        <taxon>Sar</taxon>
        <taxon>Alveolata</taxon>
        <taxon>Colpodellida</taxon>
        <taxon>Chromeraceae</taxon>
        <taxon>Chromera</taxon>
    </lineage>
</organism>
<feature type="compositionally biased region" description="Basic and acidic residues" evidence="1">
    <location>
        <begin position="254"/>
        <end position="266"/>
    </location>
</feature>
<reference evidence="2" key="1">
    <citation type="submission" date="2014-11" db="EMBL/GenBank/DDBJ databases">
        <authorList>
            <person name="Otto D Thomas"/>
            <person name="Naeem Raeece"/>
        </authorList>
    </citation>
    <scope>NUCLEOTIDE SEQUENCE</scope>
</reference>
<feature type="region of interest" description="Disordered" evidence="1">
    <location>
        <begin position="250"/>
        <end position="282"/>
    </location>
</feature>
<dbReference type="EMBL" id="CDMZ01000853">
    <property type="protein sequence ID" value="CEM22708.1"/>
    <property type="molecule type" value="Genomic_DNA"/>
</dbReference>
<sequence>MRAALRRPRSSDIASASFHLRRSSQIMRELQEACGQNHQRVLSHMKVPFNAWLKEMIHRPDNASSVPSTFHSHVPRYLVITLLGSRNLLPLLQQFLQTFPGQLCDLATVLSDGFLDGDPEGGRVFVSKYQTIEMPDEKTRVRRAFIADVHEYLIELTRAPARPPDRLGDDAVGSFVFYEGETGVVTKFKRKGGGGEGEYVIGMSEREIFFDQKMFERSRKHLKKFFPHLFHRKIRLSGPRSRHPCAHLLLPDEATEKDQDGDRKDGPSFGRGGANVRDGTLTYSDFRHPMEGVKEGYRGPAIHLVHLCRTVDIEGYADPHSPFVQLMRSPSFRESLKNHADLGSGAKRLGGSSQRRSKSAGPRAC</sequence>
<proteinExistence type="predicted"/>
<evidence type="ECO:0000313" key="2">
    <source>
        <dbReference type="EMBL" id="CEM22708.1"/>
    </source>
</evidence>
<dbReference type="VEuPathDB" id="CryptoDB:Cvel_20055"/>
<dbReference type="AlphaFoldDB" id="A0A0G4G3H7"/>